<organism evidence="15 16">
    <name type="scientific">Stichopus japonicus</name>
    <name type="common">Sea cucumber</name>
    <dbReference type="NCBI Taxonomy" id="307972"/>
    <lineage>
        <taxon>Eukaryota</taxon>
        <taxon>Metazoa</taxon>
        <taxon>Echinodermata</taxon>
        <taxon>Eleutherozoa</taxon>
        <taxon>Echinozoa</taxon>
        <taxon>Holothuroidea</taxon>
        <taxon>Aspidochirotacea</taxon>
        <taxon>Aspidochirotida</taxon>
        <taxon>Stichopodidae</taxon>
        <taxon>Apostichopus</taxon>
    </lineage>
</organism>
<evidence type="ECO:0000256" key="9">
    <source>
        <dbReference type="ARBA" id="ARBA00022723"/>
    </source>
</evidence>
<evidence type="ECO:0000256" key="7">
    <source>
        <dbReference type="ARBA" id="ARBA00022516"/>
    </source>
</evidence>
<accession>A0A2G8KJM1</accession>
<dbReference type="OrthoDB" id="10257492at2759"/>
<evidence type="ECO:0000256" key="6">
    <source>
        <dbReference type="ARBA" id="ARBA00012833"/>
    </source>
</evidence>
<keyword evidence="11" id="KW-0443">Lipid metabolism</keyword>
<sequence length="443" mass="50603">MSGGYEVVPNHLSSTSSWHKKREPLHKPPAHISDKDVVDPNLSTKFASPSFGTQRNSVAKETEISCSFSENKAFHKTKDFNMNGLAKEVSGMAISEEEASKDAARFGNLFERLVDDLTGDDLANPEIKQAALRFKEVLSYNVPHGKRNRGLSVISSFRYLASSSQLTDANLEKAMVLGWCVELLQSYFLIADDMMDQSKTRRGSPCWYLKVKGHDAINDSFYVEAAIYKLLKKHISSEPYYVNILELFHETNYQTIVGQALDLMTSETCEGDNNLDRYTQERYDAIVKWKTAFYSFYLPVALAMYMVGNLDKDSHENAKTILLEMGHFFQVQDDFMDCYGDPAVIGKIGTDIEENKCSWLVVQALKRVSAEQRKLLKDNYGVDQAEKVSEVKRLYRDLNLQDVFYAYEEESYEKLMETIDTRSGGLPKDMFITYAKRIFKRKK</sequence>
<evidence type="ECO:0000256" key="4">
    <source>
        <dbReference type="ARBA" id="ARBA00006706"/>
    </source>
</evidence>
<evidence type="ECO:0000313" key="15">
    <source>
        <dbReference type="EMBL" id="PIK48165.1"/>
    </source>
</evidence>
<dbReference type="GO" id="GO:0004337">
    <property type="term" value="F:(2E,6E)-farnesyl diphosphate synthase activity"/>
    <property type="evidence" value="ECO:0007669"/>
    <property type="project" value="UniProtKB-EC"/>
</dbReference>
<dbReference type="Pfam" id="PF00348">
    <property type="entry name" value="polyprenyl_synt"/>
    <property type="match status" value="1"/>
</dbReference>
<evidence type="ECO:0000256" key="12">
    <source>
        <dbReference type="ARBA" id="ARBA00034546"/>
    </source>
</evidence>
<dbReference type="InterPro" id="IPR000092">
    <property type="entry name" value="Polyprenyl_synt"/>
</dbReference>
<proteinExistence type="inferred from homology"/>
<dbReference type="AlphaFoldDB" id="A0A2G8KJM1"/>
<feature type="region of interest" description="Disordered" evidence="14">
    <location>
        <begin position="1"/>
        <end position="37"/>
    </location>
</feature>
<dbReference type="SMR" id="A0A2G8KJM1"/>
<evidence type="ECO:0000256" key="5">
    <source>
        <dbReference type="ARBA" id="ARBA00012439"/>
    </source>
</evidence>
<dbReference type="SUPFAM" id="SSF48576">
    <property type="entry name" value="Terpenoid synthases"/>
    <property type="match status" value="1"/>
</dbReference>
<name>A0A2G8KJM1_STIJA</name>
<dbReference type="FunFam" id="1.10.600.10:FF:000006">
    <property type="entry name" value="Farnesyl pyrophosphate synthase"/>
    <property type="match status" value="1"/>
</dbReference>
<dbReference type="InterPro" id="IPR039702">
    <property type="entry name" value="FPS1-like"/>
</dbReference>
<evidence type="ECO:0000256" key="1">
    <source>
        <dbReference type="ARBA" id="ARBA00001946"/>
    </source>
</evidence>
<dbReference type="SFLD" id="SFLDG01017">
    <property type="entry name" value="Polyprenyl_Transferase_Like"/>
    <property type="match status" value="1"/>
</dbReference>
<evidence type="ECO:0000313" key="16">
    <source>
        <dbReference type="Proteomes" id="UP000230750"/>
    </source>
</evidence>
<comment type="cofactor">
    <cofactor evidence="1">
        <name>Mg(2+)</name>
        <dbReference type="ChEBI" id="CHEBI:18420"/>
    </cofactor>
</comment>
<dbReference type="Proteomes" id="UP000230750">
    <property type="component" value="Unassembled WGS sequence"/>
</dbReference>
<gene>
    <name evidence="15" type="ORF">BSL78_14957</name>
</gene>
<comment type="similarity">
    <text evidence="4 13">Belongs to the FPP/GGPP synthase family.</text>
</comment>
<dbReference type="STRING" id="307972.A0A2G8KJM1"/>
<dbReference type="GO" id="GO:0045337">
    <property type="term" value="P:farnesyl diphosphate biosynthetic process"/>
    <property type="evidence" value="ECO:0007669"/>
    <property type="project" value="TreeGrafter"/>
</dbReference>
<evidence type="ECO:0000256" key="8">
    <source>
        <dbReference type="ARBA" id="ARBA00022679"/>
    </source>
</evidence>
<dbReference type="SFLD" id="SFLDS00005">
    <property type="entry name" value="Isoprenoid_Synthase_Type_I"/>
    <property type="match status" value="1"/>
</dbReference>
<dbReference type="GO" id="GO:0004161">
    <property type="term" value="F:dimethylallyltranstransferase activity"/>
    <property type="evidence" value="ECO:0007669"/>
    <property type="project" value="UniProtKB-EC"/>
</dbReference>
<evidence type="ECO:0000256" key="13">
    <source>
        <dbReference type="RuleBase" id="RU004466"/>
    </source>
</evidence>
<comment type="pathway">
    <text evidence="3">Isoprenoid biosynthesis; farnesyl diphosphate biosynthesis; farnesyl diphosphate from geranyl diphosphate and isopentenyl diphosphate: step 1/1.</text>
</comment>
<evidence type="ECO:0000256" key="10">
    <source>
        <dbReference type="ARBA" id="ARBA00022842"/>
    </source>
</evidence>
<comment type="caution">
    <text evidence="15">The sequence shown here is derived from an EMBL/GenBank/DDBJ whole genome shotgun (WGS) entry which is preliminary data.</text>
</comment>
<evidence type="ECO:0000256" key="2">
    <source>
        <dbReference type="ARBA" id="ARBA00004932"/>
    </source>
</evidence>
<dbReference type="EC" id="2.5.1.10" evidence="5"/>
<dbReference type="PANTHER" id="PTHR11525">
    <property type="entry name" value="FARNESYL-PYROPHOSPHATE SYNTHETASE"/>
    <property type="match status" value="1"/>
</dbReference>
<dbReference type="PROSITE" id="PS00444">
    <property type="entry name" value="POLYPRENYL_SYNTHASE_2"/>
    <property type="match status" value="1"/>
</dbReference>
<keyword evidence="9" id="KW-0479">Metal-binding</keyword>
<keyword evidence="10" id="KW-0460">Magnesium</keyword>
<evidence type="ECO:0000256" key="11">
    <source>
        <dbReference type="ARBA" id="ARBA00023098"/>
    </source>
</evidence>
<comment type="pathway">
    <text evidence="2">Isoprenoid biosynthesis; geranyl diphosphate biosynthesis; geranyl diphosphate from dimethylallyl diphosphate and isopentenyl diphosphate: step 1/1.</text>
</comment>
<reference evidence="15 16" key="1">
    <citation type="journal article" date="2017" name="PLoS Biol.">
        <title>The sea cucumber genome provides insights into morphological evolution and visceral regeneration.</title>
        <authorList>
            <person name="Zhang X."/>
            <person name="Sun L."/>
            <person name="Yuan J."/>
            <person name="Sun Y."/>
            <person name="Gao Y."/>
            <person name="Zhang L."/>
            <person name="Li S."/>
            <person name="Dai H."/>
            <person name="Hamel J.F."/>
            <person name="Liu C."/>
            <person name="Yu Y."/>
            <person name="Liu S."/>
            <person name="Lin W."/>
            <person name="Guo K."/>
            <person name="Jin S."/>
            <person name="Xu P."/>
            <person name="Storey K.B."/>
            <person name="Huan P."/>
            <person name="Zhang T."/>
            <person name="Zhou Y."/>
            <person name="Zhang J."/>
            <person name="Lin C."/>
            <person name="Li X."/>
            <person name="Xing L."/>
            <person name="Huo D."/>
            <person name="Sun M."/>
            <person name="Wang L."/>
            <person name="Mercier A."/>
            <person name="Li F."/>
            <person name="Yang H."/>
            <person name="Xiang J."/>
        </authorList>
    </citation>
    <scope>NUCLEOTIDE SEQUENCE [LARGE SCALE GENOMIC DNA]</scope>
    <source>
        <strain evidence="15">Shaxun</strain>
        <tissue evidence="15">Muscle</tissue>
    </source>
</reference>
<dbReference type="PROSITE" id="PS00723">
    <property type="entry name" value="POLYPRENYL_SYNTHASE_1"/>
    <property type="match status" value="1"/>
</dbReference>
<evidence type="ECO:0000256" key="3">
    <source>
        <dbReference type="ARBA" id="ARBA00005035"/>
    </source>
</evidence>
<protein>
    <recommendedName>
        <fullName evidence="12">Farnesyl pyrophosphate synthase</fullName>
        <ecNumber evidence="6">2.5.1.1</ecNumber>
        <ecNumber evidence="5">2.5.1.10</ecNumber>
    </recommendedName>
</protein>
<dbReference type="Gene3D" id="1.10.600.10">
    <property type="entry name" value="Farnesyl Diphosphate Synthase"/>
    <property type="match status" value="1"/>
</dbReference>
<keyword evidence="16" id="KW-1185">Reference proteome</keyword>
<dbReference type="PANTHER" id="PTHR11525:SF0">
    <property type="entry name" value="FARNESYL PYROPHOSPHATE SYNTHASE"/>
    <property type="match status" value="1"/>
</dbReference>
<dbReference type="InterPro" id="IPR033749">
    <property type="entry name" value="Polyprenyl_synt_CS"/>
</dbReference>
<dbReference type="GO" id="GO:0046872">
    <property type="term" value="F:metal ion binding"/>
    <property type="evidence" value="ECO:0007669"/>
    <property type="project" value="UniProtKB-KW"/>
</dbReference>
<dbReference type="GO" id="GO:0005737">
    <property type="term" value="C:cytoplasm"/>
    <property type="evidence" value="ECO:0007669"/>
    <property type="project" value="TreeGrafter"/>
</dbReference>
<dbReference type="EMBL" id="MRZV01000537">
    <property type="protein sequence ID" value="PIK48165.1"/>
    <property type="molecule type" value="Genomic_DNA"/>
</dbReference>
<dbReference type="EC" id="2.5.1.1" evidence="6"/>
<keyword evidence="8 13" id="KW-0808">Transferase</keyword>
<dbReference type="CDD" id="cd00685">
    <property type="entry name" value="Trans_IPPS_HT"/>
    <property type="match status" value="1"/>
</dbReference>
<keyword evidence="7" id="KW-0444">Lipid biosynthesis</keyword>
<dbReference type="InterPro" id="IPR008949">
    <property type="entry name" value="Isoprenoid_synthase_dom_sf"/>
</dbReference>
<evidence type="ECO:0000256" key="14">
    <source>
        <dbReference type="SAM" id="MobiDB-lite"/>
    </source>
</evidence>